<evidence type="ECO:0000259" key="1">
    <source>
        <dbReference type="SMART" id="SM00347"/>
    </source>
</evidence>
<dbReference type="SUPFAM" id="SSF46785">
    <property type="entry name" value="Winged helix' DNA-binding domain"/>
    <property type="match status" value="1"/>
</dbReference>
<dbReference type="Pfam" id="PF13463">
    <property type="entry name" value="HTH_27"/>
    <property type="match status" value="1"/>
</dbReference>
<reference evidence="2 3" key="1">
    <citation type="submission" date="2018-05" db="EMBL/GenBank/DDBJ databases">
        <title>Genomic analysis of Gracilibacillus dipsosauri DD1 reveals novel features of a salt-tolerant amylase.</title>
        <authorList>
            <person name="Deutch C.E."/>
            <person name="Yang S."/>
        </authorList>
    </citation>
    <scope>NUCLEOTIDE SEQUENCE [LARGE SCALE GENOMIC DNA]</scope>
    <source>
        <strain evidence="2 3">DD1</strain>
    </source>
</reference>
<organism evidence="2 3">
    <name type="scientific">Gracilibacillus dipsosauri</name>
    <dbReference type="NCBI Taxonomy" id="178340"/>
    <lineage>
        <taxon>Bacteria</taxon>
        <taxon>Bacillati</taxon>
        <taxon>Bacillota</taxon>
        <taxon>Bacilli</taxon>
        <taxon>Bacillales</taxon>
        <taxon>Bacillaceae</taxon>
        <taxon>Gracilibacillus</taxon>
    </lineage>
</organism>
<dbReference type="AlphaFoldDB" id="A0A317L6C6"/>
<protein>
    <submittedName>
        <fullName evidence="2">MarR family transcriptional regulator</fullName>
    </submittedName>
</protein>
<dbReference type="Proteomes" id="UP000245624">
    <property type="component" value="Unassembled WGS sequence"/>
</dbReference>
<accession>A0A317L6C6</accession>
<name>A0A317L6C6_9BACI</name>
<evidence type="ECO:0000313" key="2">
    <source>
        <dbReference type="EMBL" id="PWU70458.1"/>
    </source>
</evidence>
<dbReference type="InterPro" id="IPR036388">
    <property type="entry name" value="WH-like_DNA-bd_sf"/>
</dbReference>
<keyword evidence="3" id="KW-1185">Reference proteome</keyword>
<sequence>MLSERQIQLRKLLEDLRNDHSEIILSNSEWYILAKIDKKEPTIASVAKNVDISRQATHKFIKNLAAKGLIEIIDAKHNKKEKCIRLTDLGISCYEKNEALKKELEDKMAVKIGEEQLQYLKNMLKIDWGL</sequence>
<evidence type="ECO:0000313" key="3">
    <source>
        <dbReference type="Proteomes" id="UP000245624"/>
    </source>
</evidence>
<dbReference type="InterPro" id="IPR000835">
    <property type="entry name" value="HTH_MarR-typ"/>
</dbReference>
<gene>
    <name evidence="2" type="ORF">DLJ74_00490</name>
</gene>
<dbReference type="InterPro" id="IPR036390">
    <property type="entry name" value="WH_DNA-bd_sf"/>
</dbReference>
<comment type="caution">
    <text evidence="2">The sequence shown here is derived from an EMBL/GenBank/DDBJ whole genome shotgun (WGS) entry which is preliminary data.</text>
</comment>
<dbReference type="Gene3D" id="1.10.10.10">
    <property type="entry name" value="Winged helix-like DNA-binding domain superfamily/Winged helix DNA-binding domain"/>
    <property type="match status" value="1"/>
</dbReference>
<proteinExistence type="predicted"/>
<dbReference type="GO" id="GO:0003700">
    <property type="term" value="F:DNA-binding transcription factor activity"/>
    <property type="evidence" value="ECO:0007669"/>
    <property type="project" value="InterPro"/>
</dbReference>
<dbReference type="OrthoDB" id="2404954at2"/>
<dbReference type="EMBL" id="QGTD01000001">
    <property type="protein sequence ID" value="PWU70458.1"/>
    <property type="molecule type" value="Genomic_DNA"/>
</dbReference>
<feature type="domain" description="HTH marR-type" evidence="1">
    <location>
        <begin position="18"/>
        <end position="117"/>
    </location>
</feature>
<dbReference type="SMART" id="SM00347">
    <property type="entry name" value="HTH_MARR"/>
    <property type="match status" value="1"/>
</dbReference>